<reference evidence="1 2" key="1">
    <citation type="submission" date="2020-06" db="EMBL/GenBank/DDBJ databases">
        <authorList>
            <person name="Li R."/>
            <person name="Bekaert M."/>
        </authorList>
    </citation>
    <scope>NUCLEOTIDE SEQUENCE [LARGE SCALE GENOMIC DNA]</scope>
    <source>
        <strain evidence="2">wild</strain>
    </source>
</reference>
<accession>A0A6J8A2W3</accession>
<evidence type="ECO:0000313" key="1">
    <source>
        <dbReference type="EMBL" id="CAC5360233.1"/>
    </source>
</evidence>
<dbReference type="AlphaFoldDB" id="A0A6J8A2W3"/>
<dbReference type="EMBL" id="CACVKT020000551">
    <property type="protein sequence ID" value="CAC5360233.1"/>
    <property type="molecule type" value="Genomic_DNA"/>
</dbReference>
<proteinExistence type="predicted"/>
<protein>
    <submittedName>
        <fullName evidence="1">Uncharacterized protein</fullName>
    </submittedName>
</protein>
<organism evidence="1 2">
    <name type="scientific">Mytilus coruscus</name>
    <name type="common">Sea mussel</name>
    <dbReference type="NCBI Taxonomy" id="42192"/>
    <lineage>
        <taxon>Eukaryota</taxon>
        <taxon>Metazoa</taxon>
        <taxon>Spiralia</taxon>
        <taxon>Lophotrochozoa</taxon>
        <taxon>Mollusca</taxon>
        <taxon>Bivalvia</taxon>
        <taxon>Autobranchia</taxon>
        <taxon>Pteriomorphia</taxon>
        <taxon>Mytilida</taxon>
        <taxon>Mytiloidea</taxon>
        <taxon>Mytilidae</taxon>
        <taxon>Mytilinae</taxon>
        <taxon>Mytilus</taxon>
    </lineage>
</organism>
<name>A0A6J8A2W3_MYTCO</name>
<dbReference type="Proteomes" id="UP000507470">
    <property type="component" value="Unassembled WGS sequence"/>
</dbReference>
<keyword evidence="2" id="KW-1185">Reference proteome</keyword>
<sequence length="150" mass="17032">MGPDFLCLPIERLPIRQDYTESNQLPDAVGITMSFEHEEKDSDIVPELSDIDLNRFSNVRKMLHVTSIILAIAKRRYFKGTANNTCNISTENVQLAEKVWRLAQIIEANVERDGLVRDVILRYKNVGQGVSYNGCEDQHITHSQEIGSNT</sequence>
<gene>
    <name evidence="1" type="ORF">MCOR_2785</name>
</gene>
<evidence type="ECO:0000313" key="2">
    <source>
        <dbReference type="Proteomes" id="UP000507470"/>
    </source>
</evidence>